<dbReference type="InterPro" id="IPR059237">
    <property type="entry name" value="GemC1_CC"/>
</dbReference>
<dbReference type="GeneID" id="117366949"/>
<accession>A0A6P8SDU0</accession>
<keyword evidence="4" id="KW-0131">Cell cycle</keyword>
<keyword evidence="6" id="KW-1185">Reference proteome</keyword>
<evidence type="ECO:0000256" key="2">
    <source>
        <dbReference type="ARBA" id="ARBA00023054"/>
    </source>
</evidence>
<keyword evidence="2 5" id="KW-0175">Coiled coil</keyword>
<dbReference type="CTD" id="647309"/>
<gene>
    <name evidence="7" type="primary">GMNC</name>
</gene>
<keyword evidence="3" id="KW-0539">Nucleus</keyword>
<dbReference type="Gene3D" id="1.20.5.1180">
    <property type="entry name" value="Geminin coiled-coil domain"/>
    <property type="match status" value="1"/>
</dbReference>
<dbReference type="PANTHER" id="PTHR13372">
    <property type="entry name" value="GEMININ"/>
    <property type="match status" value="1"/>
</dbReference>
<dbReference type="InParanoid" id="A0A6P8SDU0"/>
<evidence type="ECO:0000256" key="4">
    <source>
        <dbReference type="ARBA" id="ARBA00023306"/>
    </source>
</evidence>
<evidence type="ECO:0000256" key="5">
    <source>
        <dbReference type="SAM" id="Coils"/>
    </source>
</evidence>
<dbReference type="AlphaFoldDB" id="A0A6P8SDU0"/>
<dbReference type="RefSeq" id="XP_033814918.1">
    <property type="nucleotide sequence ID" value="XM_033959027.1"/>
</dbReference>
<evidence type="ECO:0000313" key="6">
    <source>
        <dbReference type="Proteomes" id="UP000515159"/>
    </source>
</evidence>
<dbReference type="OrthoDB" id="8923917at2759"/>
<comment type="subcellular location">
    <subcellularLocation>
        <location evidence="1">Nucleus</location>
    </subcellularLocation>
</comment>
<reference evidence="7" key="1">
    <citation type="submission" date="2025-08" db="UniProtKB">
        <authorList>
            <consortium name="RefSeq"/>
        </authorList>
    </citation>
    <scope>IDENTIFICATION</scope>
</reference>
<dbReference type="GO" id="GO:0045786">
    <property type="term" value="P:negative regulation of cell cycle"/>
    <property type="evidence" value="ECO:0007669"/>
    <property type="project" value="TreeGrafter"/>
</dbReference>
<protein>
    <submittedName>
        <fullName evidence="7">Geminin coiled-coil domain-containing protein 1 isoform X1</fullName>
    </submittedName>
</protein>
<name>A0A6P8SDU0_GEOSA</name>
<proteinExistence type="predicted"/>
<evidence type="ECO:0000256" key="3">
    <source>
        <dbReference type="ARBA" id="ARBA00023242"/>
    </source>
</evidence>
<sequence>MRWPPSPRMSTILSCQDQYFAGGQGYDCPYSATTSAASVDVSKETWVSFWAAGIRDNSECQHDSQTQDLFESLDCTDEDEYRWEDQLSSQLYKNKQLQDTLTQKNEELARLYEENTKLKQYLNTTFLKCLEENAKLQKRSQHGQGADGIGKIGKKKIKEGNYTAQETHPKRARRNLCNDFAACEKQLNPAVDSWVLQTLGLKDINTIDDSLQAPCRAPSSELVSHMHSSYKGPSEGMDYTNGSDSPVAYGRDHMTPMNTTANPSGEELAYLQHLSSPEYSSASLPSTPVVTSASTPYYAADVSPNKTEMAFSTSLNPHRNVKTHTFAQGQAFVRRDEDGGWKFTWVPKQSE</sequence>
<evidence type="ECO:0000313" key="7">
    <source>
        <dbReference type="RefSeq" id="XP_033814918.1"/>
    </source>
</evidence>
<dbReference type="KEGG" id="gsh:117366949"/>
<dbReference type="GO" id="GO:0005634">
    <property type="term" value="C:nucleus"/>
    <property type="evidence" value="ECO:0007669"/>
    <property type="project" value="UniProtKB-SubCell"/>
</dbReference>
<dbReference type="CDD" id="cd22588">
    <property type="entry name" value="GemC1_CC"/>
    <property type="match status" value="1"/>
</dbReference>
<dbReference type="PANTHER" id="PTHR13372:SF2">
    <property type="entry name" value="GEMININ COILED-COIL DOMAIN-CONTAINING PROTEIN 1"/>
    <property type="match status" value="1"/>
</dbReference>
<dbReference type="Proteomes" id="UP000515159">
    <property type="component" value="Chromosome 9"/>
</dbReference>
<dbReference type="GO" id="GO:0008156">
    <property type="term" value="P:negative regulation of DNA replication"/>
    <property type="evidence" value="ECO:0007669"/>
    <property type="project" value="TreeGrafter"/>
</dbReference>
<dbReference type="FunCoup" id="A0A6P8SDU0">
    <property type="interactions" value="986"/>
</dbReference>
<evidence type="ECO:0000256" key="1">
    <source>
        <dbReference type="ARBA" id="ARBA00004123"/>
    </source>
</evidence>
<organism evidence="6 7">
    <name type="scientific">Geotrypetes seraphini</name>
    <name type="common">Gaboon caecilian</name>
    <name type="synonym">Caecilia seraphini</name>
    <dbReference type="NCBI Taxonomy" id="260995"/>
    <lineage>
        <taxon>Eukaryota</taxon>
        <taxon>Metazoa</taxon>
        <taxon>Chordata</taxon>
        <taxon>Craniata</taxon>
        <taxon>Vertebrata</taxon>
        <taxon>Euteleostomi</taxon>
        <taxon>Amphibia</taxon>
        <taxon>Gymnophiona</taxon>
        <taxon>Geotrypetes</taxon>
    </lineage>
</organism>
<feature type="coiled-coil region" evidence="5">
    <location>
        <begin position="94"/>
        <end position="121"/>
    </location>
</feature>